<feature type="transmembrane region" description="Helical" evidence="1">
    <location>
        <begin position="109"/>
        <end position="131"/>
    </location>
</feature>
<proteinExistence type="predicted"/>
<gene>
    <name evidence="2" type="ORF">DEM34_03565</name>
</gene>
<accession>A0A2U2N6S7</accession>
<feature type="transmembrane region" description="Helical" evidence="1">
    <location>
        <begin position="17"/>
        <end position="35"/>
    </location>
</feature>
<dbReference type="Pfam" id="PF12679">
    <property type="entry name" value="ABC2_membrane_2"/>
    <property type="match status" value="1"/>
</dbReference>
<dbReference type="RefSeq" id="WP_109676334.1">
    <property type="nucleotide sequence ID" value="NZ_CP086615.1"/>
</dbReference>
<evidence type="ECO:0000313" key="3">
    <source>
        <dbReference type="Proteomes" id="UP000245474"/>
    </source>
</evidence>
<reference evidence="2 3" key="1">
    <citation type="submission" date="2018-05" db="EMBL/GenBank/DDBJ databases">
        <title>Spiribacter halobius sp. nov., a moderately halophilic bacterium isolated from marine solar saltern.</title>
        <authorList>
            <person name="Zheng W.-S."/>
            <person name="Lu D.-C."/>
            <person name="Du Z.-J."/>
        </authorList>
    </citation>
    <scope>NUCLEOTIDE SEQUENCE [LARGE SCALE GENOMIC DNA]</scope>
    <source>
        <strain evidence="2 3">E85</strain>
    </source>
</reference>
<dbReference type="GO" id="GO:0005886">
    <property type="term" value="C:plasma membrane"/>
    <property type="evidence" value="ECO:0007669"/>
    <property type="project" value="UniProtKB-SubCell"/>
</dbReference>
<dbReference type="EMBL" id="QFFI01000004">
    <property type="protein sequence ID" value="PWG64886.1"/>
    <property type="molecule type" value="Genomic_DNA"/>
</dbReference>
<dbReference type="GO" id="GO:0140359">
    <property type="term" value="F:ABC-type transporter activity"/>
    <property type="evidence" value="ECO:0007669"/>
    <property type="project" value="InterPro"/>
</dbReference>
<keyword evidence="3" id="KW-1185">Reference proteome</keyword>
<feature type="transmembrane region" description="Helical" evidence="1">
    <location>
        <begin position="215"/>
        <end position="238"/>
    </location>
</feature>
<feature type="transmembrane region" description="Helical" evidence="1">
    <location>
        <begin position="71"/>
        <end position="88"/>
    </location>
</feature>
<protein>
    <submittedName>
        <fullName evidence="2">ABC transporter permease</fullName>
    </submittedName>
</protein>
<feature type="transmembrane region" description="Helical" evidence="1">
    <location>
        <begin position="143"/>
        <end position="167"/>
    </location>
</feature>
<keyword evidence="1" id="KW-1133">Transmembrane helix</keyword>
<dbReference type="AlphaFoldDB" id="A0A2U2N6S7"/>
<feature type="transmembrane region" description="Helical" evidence="1">
    <location>
        <begin position="174"/>
        <end position="195"/>
    </location>
</feature>
<keyword evidence="1" id="KW-0472">Membrane</keyword>
<name>A0A2U2N6S7_9GAMM</name>
<organism evidence="2 3">
    <name type="scientific">Sediminicurvatus halobius</name>
    <dbReference type="NCBI Taxonomy" id="2182432"/>
    <lineage>
        <taxon>Bacteria</taxon>
        <taxon>Pseudomonadati</taxon>
        <taxon>Pseudomonadota</taxon>
        <taxon>Gammaproteobacteria</taxon>
        <taxon>Chromatiales</taxon>
        <taxon>Ectothiorhodospiraceae</taxon>
        <taxon>Sediminicurvatus</taxon>
    </lineage>
</organism>
<sequence>MSAIAWRDALALWRTPVGWLLAAVSQGVLAWWFLLLADRYQREYEPALAGSASSLGVADLVVAPFLGGLPLLAMLLTTVAVLGMRAFAEERRGGTLVLLLASPRGAPAIVVGKYLGALLSLTLLLALWSLMPLSLLLGTALDLGRLAAALLGLWLAGAALLAVALLVSASTEQPAAAATGAFAAGLLLLLVGRGAEGGVLGWLGLTTHLRGFLDGVLAATDLAYFALLAATALALTAWRIAGLRP</sequence>
<dbReference type="Proteomes" id="UP000245474">
    <property type="component" value="Unassembled WGS sequence"/>
</dbReference>
<evidence type="ECO:0000313" key="2">
    <source>
        <dbReference type="EMBL" id="PWG64886.1"/>
    </source>
</evidence>
<dbReference type="OrthoDB" id="9794512at2"/>
<evidence type="ECO:0000256" key="1">
    <source>
        <dbReference type="SAM" id="Phobius"/>
    </source>
</evidence>
<comment type="caution">
    <text evidence="2">The sequence shown here is derived from an EMBL/GenBank/DDBJ whole genome shotgun (WGS) entry which is preliminary data.</text>
</comment>
<keyword evidence="1" id="KW-0812">Transmembrane</keyword>